<proteinExistence type="predicted"/>
<dbReference type="AlphaFoldDB" id="A0A9Q8PJ61"/>
<feature type="region of interest" description="Disordered" evidence="1">
    <location>
        <begin position="398"/>
        <end position="446"/>
    </location>
</feature>
<dbReference type="RefSeq" id="XP_047767725.1">
    <property type="nucleotide sequence ID" value="XM_047912449.1"/>
</dbReference>
<dbReference type="EMBL" id="CP090173">
    <property type="protein sequence ID" value="UJO23359.1"/>
    <property type="molecule type" value="Genomic_DNA"/>
</dbReference>
<sequence>MIIHCRLTRSMASTVPMAIPDGASVKEIDEKDFPTKEQHQEFKGWTALAAACDQPNFMDRSRGQSLLTLTSQQEKGTHRVLFEYLQTSIINILPRLHEIIACIPGATRAIPPTVQDELTVLCEAKVVIAQNPERSEHKDAEVEHPYKVFFQANIPTNNLPASEEPKDTIKFPWSRFNPLCTPSFAQHTGVVAGLLKRVHSSTSDDELAKASAQLTSYVFMVSHPKMMARMKLCTAKKTRPRSFYDVMSTAPDDLLHEQAWEVDDRPMSQPFLFKVPNEGQRQIIEDFFDGDSEHAAASGEAVWGPRGRRRFHAMLSTYLRNVHGALSALTKAMGFSKTAKIPTDADFVDKVADLLATAIYAVTYLTLFYQRFDAPDGSVLYMHLQWLEKMLPIDGKSTPFVSPRKQDATGTDSVPVTPQAPTSEPLGISPVVQPSSRLDDDEDDIDADHDEADELEDIGARVATVSLGNVAPTEFEQAGWAAAAKKSLDLICLHDWSIVQLTTFEAVNKTRREEKISERIDEAVIAVVEVRQGKLDEQQKRASYEECIKKIEGRLHTDMQKAIEAEGDGAEYSKEDVSKTLERFINAPSETRRGQAFDITTEWITHYFGGTYHAETILMALWACAKDPSIAQGMTQEWLNCNNIFAVKADLFKMLETPLAIIPVSKRCCLSCWKFCEVLSGSEDFPEAQKLIMLGYHTTSSASALPPFVPVDMAKQCIEHAENRAYEKVLQFLKRERLVEMPTKSSSSDPERSTPSKRAAPASRASLPKSKRRKLDVGTPSPS</sequence>
<dbReference type="GeneID" id="71993179"/>
<feature type="compositionally biased region" description="Low complexity" evidence="1">
    <location>
        <begin position="756"/>
        <end position="768"/>
    </location>
</feature>
<evidence type="ECO:0000313" key="3">
    <source>
        <dbReference type="Proteomes" id="UP000756132"/>
    </source>
</evidence>
<dbReference type="Proteomes" id="UP000756132">
    <property type="component" value="Chromosome 11"/>
</dbReference>
<keyword evidence="3" id="KW-1185">Reference proteome</keyword>
<organism evidence="2 3">
    <name type="scientific">Passalora fulva</name>
    <name type="common">Tomato leaf mold</name>
    <name type="synonym">Cladosporium fulvum</name>
    <dbReference type="NCBI Taxonomy" id="5499"/>
    <lineage>
        <taxon>Eukaryota</taxon>
        <taxon>Fungi</taxon>
        <taxon>Dikarya</taxon>
        <taxon>Ascomycota</taxon>
        <taxon>Pezizomycotina</taxon>
        <taxon>Dothideomycetes</taxon>
        <taxon>Dothideomycetidae</taxon>
        <taxon>Mycosphaerellales</taxon>
        <taxon>Mycosphaerellaceae</taxon>
        <taxon>Fulvia</taxon>
    </lineage>
</organism>
<evidence type="ECO:0000313" key="2">
    <source>
        <dbReference type="EMBL" id="UJO23359.1"/>
    </source>
</evidence>
<gene>
    <name evidence="2" type="ORF">CLAFUR5_13301</name>
</gene>
<accession>A0A9Q8PJ61</accession>
<reference evidence="2" key="2">
    <citation type="journal article" date="2022" name="Microb. Genom.">
        <title>A chromosome-scale genome assembly of the tomato pathogen Cladosporium fulvum reveals a compartmentalized genome architecture and the presence of a dispensable chromosome.</title>
        <authorList>
            <person name="Zaccaron A.Z."/>
            <person name="Chen L.H."/>
            <person name="Samaras A."/>
            <person name="Stergiopoulos I."/>
        </authorList>
    </citation>
    <scope>NUCLEOTIDE SEQUENCE</scope>
    <source>
        <strain evidence="2">Race5_Kim</strain>
    </source>
</reference>
<feature type="compositionally biased region" description="Polar residues" evidence="1">
    <location>
        <begin position="408"/>
        <end position="422"/>
    </location>
</feature>
<protein>
    <submittedName>
        <fullName evidence="2">Uncharacterized protein</fullName>
    </submittedName>
</protein>
<feature type="region of interest" description="Disordered" evidence="1">
    <location>
        <begin position="740"/>
        <end position="783"/>
    </location>
</feature>
<reference evidence="2" key="1">
    <citation type="submission" date="2021-12" db="EMBL/GenBank/DDBJ databases">
        <authorList>
            <person name="Zaccaron A."/>
            <person name="Stergiopoulos I."/>
        </authorList>
    </citation>
    <scope>NUCLEOTIDE SEQUENCE</scope>
    <source>
        <strain evidence="2">Race5_Kim</strain>
    </source>
</reference>
<evidence type="ECO:0000256" key="1">
    <source>
        <dbReference type="SAM" id="MobiDB-lite"/>
    </source>
</evidence>
<dbReference type="KEGG" id="ffu:CLAFUR5_13301"/>
<name>A0A9Q8PJ61_PASFU</name>
<dbReference type="OrthoDB" id="3641224at2759"/>